<evidence type="ECO:0000313" key="4">
    <source>
        <dbReference type="Proteomes" id="UP000000763"/>
    </source>
</evidence>
<feature type="region of interest" description="Disordered" evidence="1">
    <location>
        <begin position="21"/>
        <end position="57"/>
    </location>
</feature>
<proteinExistence type="predicted"/>
<feature type="compositionally biased region" description="Basic residues" evidence="1">
    <location>
        <begin position="39"/>
        <end position="57"/>
    </location>
</feature>
<dbReference type="AlphaFoldDB" id="Q69R93"/>
<sequence>MNGGGGSGRWWRVGSGGRWLRGTGGRASPHLGTPIGGGGKRRRRRRRRRGATGVGRRRWRARRRWRRSYGAREGLGDGENERGGLGDPIYSLGLKRSDSSRKKSIREIKNSVLEINSRTSLIRIKYSTISSNFWG</sequence>
<evidence type="ECO:0000313" key="3">
    <source>
        <dbReference type="EMBL" id="BAD31202.1"/>
    </source>
</evidence>
<dbReference type="Proteomes" id="UP000000763">
    <property type="component" value="Chromosome 7"/>
</dbReference>
<accession>Q69R93</accession>
<organism evidence="3 4">
    <name type="scientific">Oryza sativa subsp. japonica</name>
    <name type="common">Rice</name>
    <dbReference type="NCBI Taxonomy" id="39947"/>
    <lineage>
        <taxon>Eukaryota</taxon>
        <taxon>Viridiplantae</taxon>
        <taxon>Streptophyta</taxon>
        <taxon>Embryophyta</taxon>
        <taxon>Tracheophyta</taxon>
        <taxon>Spermatophyta</taxon>
        <taxon>Magnoliopsida</taxon>
        <taxon>Liliopsida</taxon>
        <taxon>Poales</taxon>
        <taxon>Poaceae</taxon>
        <taxon>BOP clade</taxon>
        <taxon>Oryzoideae</taxon>
        <taxon>Oryzeae</taxon>
        <taxon>Oryzinae</taxon>
        <taxon>Oryza</taxon>
        <taxon>Oryza sativa</taxon>
    </lineage>
</organism>
<protein>
    <submittedName>
        <fullName evidence="3">Uncharacterized protein</fullName>
    </submittedName>
</protein>
<reference evidence="3" key="2">
    <citation type="submission" date="2002-05" db="EMBL/GenBank/DDBJ databases">
        <title>Oryza sativa nipponbare(GA3) genomic DNA, chromosome 7, PAC clone:P0673E01.</title>
        <authorList>
            <person name="Sasaki T."/>
            <person name="Matsumoto T."/>
            <person name="Katayose Y."/>
        </authorList>
    </citation>
    <scope>NUCLEOTIDE SEQUENCE</scope>
</reference>
<evidence type="ECO:0000256" key="1">
    <source>
        <dbReference type="SAM" id="MobiDB-lite"/>
    </source>
</evidence>
<dbReference type="EMBL" id="AP005200">
    <property type="protein sequence ID" value="BAD31202.1"/>
    <property type="molecule type" value="Genomic_DNA"/>
</dbReference>
<evidence type="ECO:0000313" key="2">
    <source>
        <dbReference type="EMBL" id="BAD30144.1"/>
    </source>
</evidence>
<reference evidence="4" key="4">
    <citation type="journal article" date="2008" name="Nucleic Acids Res.">
        <title>The rice annotation project database (RAP-DB): 2008 update.</title>
        <authorList>
            <consortium name="The rice annotation project (RAP)"/>
        </authorList>
    </citation>
    <scope>GENOME REANNOTATION</scope>
    <source>
        <strain evidence="4">cv. Nipponbare</strain>
    </source>
</reference>
<feature type="region of interest" description="Disordered" evidence="1">
    <location>
        <begin position="70"/>
        <end position="91"/>
    </location>
</feature>
<name>Q69R93_ORYSJ</name>
<gene>
    <name evidence="2" type="ORF">OJ1051_D12.42</name>
    <name evidence="3" type="ORF">P0673E01.1</name>
</gene>
<reference evidence="4" key="3">
    <citation type="journal article" date="2005" name="Nature">
        <title>The map-based sequence of the rice genome.</title>
        <authorList>
            <consortium name="International rice genome sequencing project (IRGSP)"/>
            <person name="Matsumoto T."/>
            <person name="Wu J."/>
            <person name="Kanamori H."/>
            <person name="Katayose Y."/>
            <person name="Fujisawa M."/>
            <person name="Namiki N."/>
            <person name="Mizuno H."/>
            <person name="Yamamoto K."/>
            <person name="Antonio B.A."/>
            <person name="Baba T."/>
            <person name="Sakata K."/>
            <person name="Nagamura Y."/>
            <person name="Aoki H."/>
            <person name="Arikawa K."/>
            <person name="Arita K."/>
            <person name="Bito T."/>
            <person name="Chiden Y."/>
            <person name="Fujitsuka N."/>
            <person name="Fukunaka R."/>
            <person name="Hamada M."/>
            <person name="Harada C."/>
            <person name="Hayashi A."/>
            <person name="Hijishita S."/>
            <person name="Honda M."/>
            <person name="Hosokawa S."/>
            <person name="Ichikawa Y."/>
            <person name="Idonuma A."/>
            <person name="Iijima M."/>
            <person name="Ikeda M."/>
            <person name="Ikeno M."/>
            <person name="Ito K."/>
            <person name="Ito S."/>
            <person name="Ito T."/>
            <person name="Ito Y."/>
            <person name="Ito Y."/>
            <person name="Iwabuchi A."/>
            <person name="Kamiya K."/>
            <person name="Karasawa W."/>
            <person name="Kurita K."/>
            <person name="Katagiri S."/>
            <person name="Kikuta A."/>
            <person name="Kobayashi H."/>
            <person name="Kobayashi N."/>
            <person name="Machita K."/>
            <person name="Maehara T."/>
            <person name="Masukawa M."/>
            <person name="Mizubayashi T."/>
            <person name="Mukai Y."/>
            <person name="Nagasaki H."/>
            <person name="Nagata Y."/>
            <person name="Naito S."/>
            <person name="Nakashima M."/>
            <person name="Nakama Y."/>
            <person name="Nakamichi Y."/>
            <person name="Nakamura M."/>
            <person name="Meguro A."/>
            <person name="Negishi M."/>
            <person name="Ohta I."/>
            <person name="Ohta T."/>
            <person name="Okamoto M."/>
            <person name="Ono N."/>
            <person name="Saji S."/>
            <person name="Sakaguchi M."/>
            <person name="Sakai K."/>
            <person name="Shibata M."/>
            <person name="Shimokawa T."/>
            <person name="Song J."/>
            <person name="Takazaki Y."/>
            <person name="Terasawa K."/>
            <person name="Tsugane M."/>
            <person name="Tsuji K."/>
            <person name="Ueda S."/>
            <person name="Waki K."/>
            <person name="Yamagata H."/>
            <person name="Yamamoto M."/>
            <person name="Yamamoto S."/>
            <person name="Yamane H."/>
            <person name="Yoshiki S."/>
            <person name="Yoshihara R."/>
            <person name="Yukawa K."/>
            <person name="Zhong H."/>
            <person name="Yano M."/>
            <person name="Yuan Q."/>
            <person name="Ouyang S."/>
            <person name="Liu J."/>
            <person name="Jones K.M."/>
            <person name="Gansberger K."/>
            <person name="Moffat K."/>
            <person name="Hill J."/>
            <person name="Bera J."/>
            <person name="Fadrosh D."/>
            <person name="Jin S."/>
            <person name="Johri S."/>
            <person name="Kim M."/>
            <person name="Overton L."/>
            <person name="Reardon M."/>
            <person name="Tsitrin T."/>
            <person name="Vuong H."/>
            <person name="Weaver B."/>
            <person name="Ciecko A."/>
            <person name="Tallon L."/>
            <person name="Jackson J."/>
            <person name="Pai G."/>
            <person name="Aken S.V."/>
            <person name="Utterback T."/>
            <person name="Reidmuller S."/>
            <person name="Feldblyum T."/>
            <person name="Hsiao J."/>
            <person name="Zismann V."/>
            <person name="Iobst S."/>
            <person name="de Vazeille A.R."/>
            <person name="Buell C.R."/>
            <person name="Ying K."/>
            <person name="Li Y."/>
            <person name="Lu T."/>
            <person name="Huang Y."/>
            <person name="Zhao Q."/>
            <person name="Feng Q."/>
            <person name="Zhang L."/>
            <person name="Zhu J."/>
            <person name="Weng Q."/>
            <person name="Mu J."/>
            <person name="Lu Y."/>
            <person name="Fan D."/>
            <person name="Liu Y."/>
            <person name="Guan J."/>
            <person name="Zhang Y."/>
            <person name="Yu S."/>
            <person name="Liu X."/>
            <person name="Zhang Y."/>
            <person name="Hong G."/>
            <person name="Han B."/>
            <person name="Choisne N."/>
            <person name="Demange N."/>
            <person name="Orjeda G."/>
            <person name="Samain S."/>
            <person name="Cattolico L."/>
            <person name="Pelletier E."/>
            <person name="Couloux A."/>
            <person name="Segurens B."/>
            <person name="Wincker P."/>
            <person name="D'Hont A."/>
            <person name="Scarpelli C."/>
            <person name="Weissenbach J."/>
            <person name="Salanoubat M."/>
            <person name="Quetier F."/>
            <person name="Yu Y."/>
            <person name="Kim H.R."/>
            <person name="Rambo T."/>
            <person name="Currie J."/>
            <person name="Collura K."/>
            <person name="Luo M."/>
            <person name="Yang T."/>
            <person name="Ammiraju J.S.S."/>
            <person name="Engler F."/>
            <person name="Soderlund C."/>
            <person name="Wing R.A."/>
            <person name="Palmer L.E."/>
            <person name="de la Bastide M."/>
            <person name="Spiegel L."/>
            <person name="Nascimento L."/>
            <person name="Zutavern T."/>
            <person name="O'Shaughnessy A."/>
            <person name="Dike S."/>
            <person name="Dedhia N."/>
            <person name="Preston R."/>
            <person name="Balija V."/>
            <person name="McCombie W.R."/>
            <person name="Chow T."/>
            <person name="Chen H."/>
            <person name="Chung M."/>
            <person name="Chen C."/>
            <person name="Shaw J."/>
            <person name="Wu H."/>
            <person name="Hsiao K."/>
            <person name="Chao Y."/>
            <person name="Chu M."/>
            <person name="Cheng C."/>
            <person name="Hour A."/>
            <person name="Lee P."/>
            <person name="Lin S."/>
            <person name="Lin Y."/>
            <person name="Liou J."/>
            <person name="Liu S."/>
            <person name="Hsing Y."/>
            <person name="Raghuvanshi S."/>
            <person name="Mohanty A."/>
            <person name="Bharti A.K."/>
            <person name="Gaur A."/>
            <person name="Gupta V."/>
            <person name="Kumar D."/>
            <person name="Ravi V."/>
            <person name="Vij S."/>
            <person name="Kapur A."/>
            <person name="Khurana P."/>
            <person name="Khurana P."/>
            <person name="Khurana J.P."/>
            <person name="Tyagi A.K."/>
            <person name="Gaikwad K."/>
            <person name="Singh A."/>
            <person name="Dalal V."/>
            <person name="Srivastava S."/>
            <person name="Dixit A."/>
            <person name="Pal A.K."/>
            <person name="Ghazi I.A."/>
            <person name="Yadav M."/>
            <person name="Pandit A."/>
            <person name="Bhargava A."/>
            <person name="Sureshbabu K."/>
            <person name="Batra K."/>
            <person name="Sharma T.R."/>
            <person name="Mohapatra T."/>
            <person name="Singh N.K."/>
            <person name="Messing J."/>
            <person name="Nelson A.B."/>
            <person name="Fuks G."/>
            <person name="Kavchok S."/>
            <person name="Keizer G."/>
            <person name="Linton E."/>
            <person name="Llaca V."/>
            <person name="Song R."/>
            <person name="Tanyolac B."/>
            <person name="Young S."/>
            <person name="Ho-Il K."/>
            <person name="Hahn J.H."/>
            <person name="Sangsakoo G."/>
            <person name="Vanavichit A."/>
            <person name="de Mattos Luiz.A.T."/>
            <person name="Zimmer P.D."/>
            <person name="Malone G."/>
            <person name="Dellagostin O."/>
            <person name="de Oliveira A.C."/>
            <person name="Bevan M."/>
            <person name="Bancroft I."/>
            <person name="Minx P."/>
            <person name="Cordum H."/>
            <person name="Wilson R."/>
            <person name="Cheng Z."/>
            <person name="Jin W."/>
            <person name="Jiang J."/>
            <person name="Leong S.A."/>
            <person name="Iwama H."/>
            <person name="Gojobori T."/>
            <person name="Itoh T."/>
            <person name="Niimura Y."/>
            <person name="Fujii Y."/>
            <person name="Habara T."/>
            <person name="Sakai H."/>
            <person name="Sato Y."/>
            <person name="Wilson G."/>
            <person name="Kumar K."/>
            <person name="McCouch S."/>
            <person name="Juretic N."/>
            <person name="Hoen D."/>
            <person name="Wright S."/>
            <person name="Bruskiewich R."/>
            <person name="Bureau T."/>
            <person name="Miyao A."/>
            <person name="Hirochika H."/>
            <person name="Nishikawa T."/>
            <person name="Kadowaki K."/>
            <person name="Sugiura M."/>
            <person name="Burr B."/>
            <person name="Sasaki T."/>
        </authorList>
    </citation>
    <scope>NUCLEOTIDE SEQUENCE [LARGE SCALE GENOMIC DNA]</scope>
    <source>
        <strain evidence="4">cv. Nipponbare</strain>
    </source>
</reference>
<dbReference type="EMBL" id="AP003737">
    <property type="protein sequence ID" value="BAD30144.1"/>
    <property type="molecule type" value="Genomic_DNA"/>
</dbReference>
<reference evidence="2" key="1">
    <citation type="submission" date="2001-06" db="EMBL/GenBank/DDBJ databases">
        <title>Oryza sativa nipponbare(GA3) genomic DNA, chromosome 7, BAC clone:OJ1051_D12.</title>
        <authorList>
            <person name="Sasaki T."/>
            <person name="Matsumoto T."/>
            <person name="Yamamoto K."/>
        </authorList>
    </citation>
    <scope>NUCLEOTIDE SEQUENCE</scope>
</reference>